<dbReference type="EMBL" id="ABWN01000040">
    <property type="protein sequence ID" value="EFF67450.1"/>
    <property type="molecule type" value="Genomic_DNA"/>
</dbReference>
<evidence type="ECO:0000313" key="2">
    <source>
        <dbReference type="Proteomes" id="UP000006238"/>
    </source>
</evidence>
<organism evidence="1 2">
    <name type="scientific">Eshraghiella crossota DSM 2876</name>
    <dbReference type="NCBI Taxonomy" id="511680"/>
    <lineage>
        <taxon>Bacteria</taxon>
        <taxon>Bacillati</taxon>
        <taxon>Bacillota</taxon>
        <taxon>Clostridia</taxon>
        <taxon>Lachnospirales</taxon>
        <taxon>Lachnospiraceae</taxon>
        <taxon>Eshraghiella</taxon>
    </lineage>
</organism>
<keyword evidence="2" id="KW-1185">Reference proteome</keyword>
<dbReference type="HOGENOM" id="CLU_047227_1_1_9"/>
<accession>D4S2J5</accession>
<dbReference type="AlphaFoldDB" id="D4S2J5"/>
<dbReference type="PANTHER" id="PTHR39431:SF1">
    <property type="entry name" value="FRPA_C-RELATED PROTEIN"/>
    <property type="match status" value="1"/>
</dbReference>
<sequence>MAFVLYPVSIRHLLRWTGGKMRIGGSTIAMTSQRKYSEYKSIQYAEYNGLINERVSVDPEGKEKSLFDQIKDAAEQKNMKDLTDKTSRTRGTIVTSEGYKSLKSIRELRMALLENIINAFARRNGGGTELTYAPLQQSGGSTTYIRQTVESGFYKEEENTAFVSEGKVITKDGREINFNVSFEMSRSFQASYEAYSESTYVLCDPLVFNFEGNTADITDQKFMFDLDCDGKEEEISSLGKGSGFLALDKNGDGIINDGTELFGTKSGDGFADLAEYDEDGNGWIDEDDGIFSQLRIWTKNEKGEDELISLKDAGVGAINLSSVSTAFSNTDNFNDTMAVIQKTGIFLYENGNAGTIQHIDFAI</sequence>
<dbReference type="STRING" id="45851.BHV86_04070"/>
<name>D4S2J5_9FIRM</name>
<protein>
    <submittedName>
        <fullName evidence="1">Uncharacterized protein</fullName>
    </submittedName>
</protein>
<reference evidence="1 2" key="1">
    <citation type="submission" date="2010-02" db="EMBL/GenBank/DDBJ databases">
        <authorList>
            <person name="Weinstock G."/>
            <person name="Sodergren E."/>
            <person name="Clifton S."/>
            <person name="Fulton L."/>
            <person name="Fulton B."/>
            <person name="Courtney L."/>
            <person name="Fronick C."/>
            <person name="Harrison M."/>
            <person name="Strong C."/>
            <person name="Farmer C."/>
            <person name="Delahaunty K."/>
            <person name="Markovic C."/>
            <person name="Hall O."/>
            <person name="Minx P."/>
            <person name="Tomlinson C."/>
            <person name="Mitreva M."/>
            <person name="Nelson J."/>
            <person name="Hou S."/>
            <person name="Wollam A."/>
            <person name="Pepin K.H."/>
            <person name="Johnson M."/>
            <person name="Bhonagiri V."/>
            <person name="Zhang X."/>
            <person name="Suruliraj S."/>
            <person name="Warren W."/>
            <person name="Chinwalla A."/>
            <person name="Mardis E.R."/>
            <person name="Wilson R.K."/>
        </authorList>
    </citation>
    <scope>NUCLEOTIDE SEQUENCE [LARGE SCALE GENOMIC DNA]</scope>
    <source>
        <strain evidence="1 2">DSM 2876</strain>
    </source>
</reference>
<dbReference type="Proteomes" id="UP000006238">
    <property type="component" value="Unassembled WGS sequence"/>
</dbReference>
<dbReference type="eggNOG" id="COG2931">
    <property type="taxonomic scope" value="Bacteria"/>
</dbReference>
<proteinExistence type="predicted"/>
<dbReference type="PANTHER" id="PTHR39431">
    <property type="entry name" value="FRPA/C-RELATED PROTEIN"/>
    <property type="match status" value="1"/>
</dbReference>
<comment type="caution">
    <text evidence="1">The sequence shown here is derived from an EMBL/GenBank/DDBJ whole genome shotgun (WGS) entry which is preliminary data.</text>
</comment>
<gene>
    <name evidence="1" type="ORF">BUTYVIB_02317</name>
</gene>
<evidence type="ECO:0000313" key="1">
    <source>
        <dbReference type="EMBL" id="EFF67450.1"/>
    </source>
</evidence>